<protein>
    <recommendedName>
        <fullName evidence="11">Heme peroxidase</fullName>
    </recommendedName>
</protein>
<dbReference type="InterPro" id="IPR050783">
    <property type="entry name" value="Oxylipin_biosynth_metab"/>
</dbReference>
<keyword evidence="5" id="KW-0349">Heme</keyword>
<dbReference type="SUPFAM" id="SSF48113">
    <property type="entry name" value="Heme-dependent peroxidases"/>
    <property type="match status" value="1"/>
</dbReference>
<evidence type="ECO:0008006" key="11">
    <source>
        <dbReference type="Google" id="ProtNLM"/>
    </source>
</evidence>
<evidence type="ECO:0000256" key="4">
    <source>
        <dbReference type="ARBA" id="ARBA00023004"/>
    </source>
</evidence>
<evidence type="ECO:0000313" key="8">
    <source>
        <dbReference type="EMBL" id="KAA1115676.1"/>
    </source>
</evidence>
<dbReference type="InterPro" id="IPR037120">
    <property type="entry name" value="Haem_peroxidase_sf_animal"/>
</dbReference>
<proteinExistence type="predicted"/>
<dbReference type="AlphaFoldDB" id="A0A5B0NV00"/>
<evidence type="ECO:0000256" key="5">
    <source>
        <dbReference type="PIRSR" id="PIRSR619791-2"/>
    </source>
</evidence>
<dbReference type="Proteomes" id="UP000324748">
    <property type="component" value="Unassembled WGS sequence"/>
</dbReference>
<keyword evidence="2" id="KW-0223">Dioxygenase</keyword>
<evidence type="ECO:0000256" key="6">
    <source>
        <dbReference type="SAM" id="MobiDB-lite"/>
    </source>
</evidence>
<organism evidence="7 9">
    <name type="scientific">Puccinia graminis f. sp. tritici</name>
    <dbReference type="NCBI Taxonomy" id="56615"/>
    <lineage>
        <taxon>Eukaryota</taxon>
        <taxon>Fungi</taxon>
        <taxon>Dikarya</taxon>
        <taxon>Basidiomycota</taxon>
        <taxon>Pucciniomycotina</taxon>
        <taxon>Pucciniomycetes</taxon>
        <taxon>Pucciniales</taxon>
        <taxon>Pucciniaceae</taxon>
        <taxon>Puccinia</taxon>
    </lineage>
</organism>
<dbReference type="GO" id="GO:0046872">
    <property type="term" value="F:metal ion binding"/>
    <property type="evidence" value="ECO:0007669"/>
    <property type="project" value="UniProtKB-KW"/>
</dbReference>
<gene>
    <name evidence="7" type="ORF">PGT21_020378</name>
    <name evidence="8" type="ORF">PGTUg99_024530</name>
</gene>
<evidence type="ECO:0000256" key="2">
    <source>
        <dbReference type="ARBA" id="ARBA00022964"/>
    </source>
</evidence>
<dbReference type="GO" id="GO:0020037">
    <property type="term" value="F:heme binding"/>
    <property type="evidence" value="ECO:0007669"/>
    <property type="project" value="InterPro"/>
</dbReference>
<keyword evidence="1 5" id="KW-0479">Metal-binding</keyword>
<dbReference type="GO" id="GO:0006631">
    <property type="term" value="P:fatty acid metabolic process"/>
    <property type="evidence" value="ECO:0007669"/>
    <property type="project" value="UniProtKB-ARBA"/>
</dbReference>
<feature type="region of interest" description="Disordered" evidence="6">
    <location>
        <begin position="269"/>
        <end position="312"/>
    </location>
</feature>
<dbReference type="EMBL" id="VDEP01000272">
    <property type="protein sequence ID" value="KAA1115676.1"/>
    <property type="molecule type" value="Genomic_DNA"/>
</dbReference>
<dbReference type="InterPro" id="IPR010255">
    <property type="entry name" value="Haem_peroxidase_sf"/>
</dbReference>
<dbReference type="GO" id="GO:0004601">
    <property type="term" value="F:peroxidase activity"/>
    <property type="evidence" value="ECO:0007669"/>
    <property type="project" value="InterPro"/>
</dbReference>
<dbReference type="GO" id="GO:0006979">
    <property type="term" value="P:response to oxidative stress"/>
    <property type="evidence" value="ECO:0007669"/>
    <property type="project" value="InterPro"/>
</dbReference>
<feature type="binding site" description="axial binding residue" evidence="5">
    <location>
        <position position="479"/>
    </location>
    <ligand>
        <name>heme b</name>
        <dbReference type="ChEBI" id="CHEBI:60344"/>
    </ligand>
    <ligandPart>
        <name>Fe</name>
        <dbReference type="ChEBI" id="CHEBI:18248"/>
    </ligandPart>
</feature>
<name>A0A5B0NV00_PUCGR</name>
<dbReference type="Pfam" id="PF03098">
    <property type="entry name" value="An_peroxidase"/>
    <property type="match status" value="2"/>
</dbReference>
<comment type="caution">
    <text evidence="7">The sequence shown here is derived from an EMBL/GenBank/DDBJ whole genome shotgun (WGS) entry which is preliminary data.</text>
</comment>
<keyword evidence="9" id="KW-1185">Reference proteome</keyword>
<dbReference type="Gene3D" id="1.10.640.10">
    <property type="entry name" value="Haem peroxidase domain superfamily, animal type"/>
    <property type="match status" value="1"/>
</dbReference>
<evidence type="ECO:0000313" key="7">
    <source>
        <dbReference type="EMBL" id="KAA1092995.1"/>
    </source>
</evidence>
<evidence type="ECO:0000256" key="1">
    <source>
        <dbReference type="ARBA" id="ARBA00022723"/>
    </source>
</evidence>
<dbReference type="Proteomes" id="UP000325313">
    <property type="component" value="Unassembled WGS sequence"/>
</dbReference>
<dbReference type="OrthoDB" id="823504at2759"/>
<accession>A0A5B0NV00</accession>
<keyword evidence="3" id="KW-0560">Oxidoreductase</keyword>
<dbReference type="GO" id="GO:0051213">
    <property type="term" value="F:dioxygenase activity"/>
    <property type="evidence" value="ECO:0007669"/>
    <property type="project" value="UniProtKB-KW"/>
</dbReference>
<dbReference type="InterPro" id="IPR019791">
    <property type="entry name" value="Haem_peroxidase_animal"/>
</dbReference>
<keyword evidence="4 5" id="KW-0408">Iron</keyword>
<dbReference type="PROSITE" id="PS50292">
    <property type="entry name" value="PEROXIDASE_3"/>
    <property type="match status" value="1"/>
</dbReference>
<evidence type="ECO:0000256" key="3">
    <source>
        <dbReference type="ARBA" id="ARBA00023002"/>
    </source>
</evidence>
<sequence>MTSYITNTATGQTQMGSQLKPGERLLYSAGFTHLYQLGEASDLPSLGSSPVWRKVYQFQETVGTISDYLFTKTGKTGTTDEDVSDLIDTKDPTKLAYLGVQQLLAGRIPENVEMIGNLLSSLGKPIDDRKMLLEDIVGWLATAGRSRHHGANSFVNGVQGQFINLLWGDLPHPPTVTLAPEHRYRSADGSYNNLTGFPLLGAANQPYARSVKPMHAHAPDVAEPEDFFDAILRRKPGPHGFKPHPAGISSLLFAFANLIIHDLFWTNNQPDPDSPMDNKPNDDHTKKEEKEQKPTAADGPSKKRGRSNQWQNRTSSYLSLDPLYGVNQAEQDKVRDYSEPSLGKGLLFPDSFASSRLLLMPSASCALLVLFCRNHNRVAEKVLQLNEQKRWNPNPSEIKSKEQRKKQDDEVFGTARLVNCNYFVQMILHDYLQSILGSVQADSDWSLDPRTQIKTLLGSTPKACGNSVSIEFNILYRWHSCLSMRQTQWLEEKMSKGLPSKKWDDLNEGAFMKAMESLMTELNAGPGTDPRKWKLSKYEVNPSTIGGAETVEQGTYERDPETGKFRDEDLARILQDATYDVAGAFGAHHTPAVLRWIDCQGMRTARDVWRACTLNEFREYLGLKAFESFKEWNSDETVANAMEDLVGHPSNIPLHAGLHGEESKTPRLGAGLCPGYTISRAILSDAVALVRGDRFYTDSATADALTDWGLNDCQPDPRDGSYGGMMQRLIINNLPNQYAYNDVALLFPFMVPKTIYQVLTDISPKKALNYSLEPQPYLPIGFKTFQVSPDRKLVCKISDTESIQRQRMEELFGMPNMRSCLSNVYETLDSAITGEEWKFFEKFLSERIKQCSTRRNPIYCDQTVDICRDVTNPMISGWLAHIFGLVETGLHSEQLLLTALSDVYLYLTEAQMTFKSRSAARVAACGLAWQLKFHIEAESSPTSISSMIRKGAAVITVGALNMLEDTIKFVSGEPIMRNVHEDSRQFYHNLRQLNASEGNLSVDELAADCLRAVATLAYTMTHGAAHALDHIIPPAEPTPGSHLDSKAFQGLHDLRRLCLEDPTCFQNADVREKYCRYGLESTRLNHWEPALKGLVDNLGPDSQGTNRVGELDFEYNAARKLKEYQKLLDLEGHCSGFYQEIIPVIIKEVQRLNKVRKAPGRQGHLSKIRVLDSVSGMPTMHIRYDGTHNILDTQGRSRP</sequence>
<evidence type="ECO:0000313" key="10">
    <source>
        <dbReference type="Proteomes" id="UP000325313"/>
    </source>
</evidence>
<dbReference type="EMBL" id="VSWC01000080">
    <property type="protein sequence ID" value="KAA1092995.1"/>
    <property type="molecule type" value="Genomic_DNA"/>
</dbReference>
<reference evidence="9 10" key="1">
    <citation type="submission" date="2019-05" db="EMBL/GenBank/DDBJ databases">
        <title>Emergence of the Ug99 lineage of the wheat stem rust pathogen through somatic hybridization.</title>
        <authorList>
            <person name="Li F."/>
            <person name="Upadhyaya N.M."/>
            <person name="Sperschneider J."/>
            <person name="Matny O."/>
            <person name="Nguyen-Phuc H."/>
            <person name="Mago R."/>
            <person name="Raley C."/>
            <person name="Miller M.E."/>
            <person name="Silverstein K.A.T."/>
            <person name="Henningsen E."/>
            <person name="Hirsch C.D."/>
            <person name="Visser B."/>
            <person name="Pretorius Z.A."/>
            <person name="Steffenson B.J."/>
            <person name="Schwessinger B."/>
            <person name="Dodds P.N."/>
            <person name="Figueroa M."/>
        </authorList>
    </citation>
    <scope>NUCLEOTIDE SEQUENCE [LARGE SCALE GENOMIC DNA]</scope>
    <source>
        <strain evidence="7">21-0</strain>
        <strain evidence="8 10">Ug99</strain>
    </source>
</reference>
<feature type="compositionally biased region" description="Basic and acidic residues" evidence="6">
    <location>
        <begin position="279"/>
        <end position="293"/>
    </location>
</feature>
<evidence type="ECO:0000313" key="9">
    <source>
        <dbReference type="Proteomes" id="UP000324748"/>
    </source>
</evidence>
<dbReference type="PANTHER" id="PTHR11903:SF37">
    <property type="entry name" value="PSI-PRODUCING OXYGENASE A"/>
    <property type="match status" value="1"/>
</dbReference>
<dbReference type="PANTHER" id="PTHR11903">
    <property type="entry name" value="PROSTAGLANDIN G/H SYNTHASE"/>
    <property type="match status" value="1"/>
</dbReference>